<dbReference type="RefSeq" id="XP_016608830.1">
    <property type="nucleotide sequence ID" value="XM_016757312.1"/>
</dbReference>
<dbReference type="STRING" id="645134.A0A0L0HH49"/>
<protein>
    <submittedName>
        <fullName evidence="3">Uncharacterized protein</fullName>
    </submittedName>
</protein>
<dbReference type="InterPro" id="IPR029164">
    <property type="entry name" value="PIG-Y"/>
</dbReference>
<gene>
    <name evidence="3" type="ORF">SPPG_09155</name>
</gene>
<evidence type="ECO:0000256" key="2">
    <source>
        <dbReference type="SAM" id="Phobius"/>
    </source>
</evidence>
<feature type="compositionally biased region" description="Polar residues" evidence="1">
    <location>
        <begin position="1"/>
        <end position="10"/>
    </location>
</feature>
<dbReference type="Proteomes" id="UP000053201">
    <property type="component" value="Unassembled WGS sequence"/>
</dbReference>
<dbReference type="EMBL" id="KQ257455">
    <property type="protein sequence ID" value="KND00791.1"/>
    <property type="molecule type" value="Genomic_DNA"/>
</dbReference>
<name>A0A0L0HH49_SPIPD</name>
<dbReference type="PANTHER" id="PTHR36485:SF1">
    <property type="entry name" value="TRANSMEMBRANE PROTEIN"/>
    <property type="match status" value="1"/>
</dbReference>
<dbReference type="OMA" id="HWIFISK"/>
<reference evidence="3 4" key="1">
    <citation type="submission" date="2009-08" db="EMBL/GenBank/DDBJ databases">
        <title>The Genome Sequence of Spizellomyces punctatus strain DAOM BR117.</title>
        <authorList>
            <consortium name="The Broad Institute Genome Sequencing Platform"/>
            <person name="Russ C."/>
            <person name="Cuomo C."/>
            <person name="Shea T."/>
            <person name="Young S.K."/>
            <person name="Zeng Q."/>
            <person name="Koehrsen M."/>
            <person name="Haas B."/>
            <person name="Borodovsky M."/>
            <person name="Guigo R."/>
            <person name="Alvarado L."/>
            <person name="Berlin A."/>
            <person name="Bochicchio J."/>
            <person name="Borenstein D."/>
            <person name="Chapman S."/>
            <person name="Chen Z."/>
            <person name="Engels R."/>
            <person name="Freedman E."/>
            <person name="Gellesch M."/>
            <person name="Goldberg J."/>
            <person name="Griggs A."/>
            <person name="Gujja S."/>
            <person name="Heiman D."/>
            <person name="Hepburn T."/>
            <person name="Howarth C."/>
            <person name="Jen D."/>
            <person name="Larson L."/>
            <person name="Lewis B."/>
            <person name="Mehta T."/>
            <person name="Park D."/>
            <person name="Pearson M."/>
            <person name="Roberts A."/>
            <person name="Saif S."/>
            <person name="Shenoy N."/>
            <person name="Sisk P."/>
            <person name="Stolte C."/>
            <person name="Sykes S."/>
            <person name="Thomson T."/>
            <person name="Walk T."/>
            <person name="White J."/>
            <person name="Yandava C."/>
            <person name="Burger G."/>
            <person name="Gray M.W."/>
            <person name="Holland P.W.H."/>
            <person name="King N."/>
            <person name="Lang F.B.F."/>
            <person name="Roger A.J."/>
            <person name="Ruiz-Trillo I."/>
            <person name="Lander E."/>
            <person name="Nusbaum C."/>
        </authorList>
    </citation>
    <scope>NUCLEOTIDE SEQUENCE [LARGE SCALE GENOMIC DNA]</scope>
    <source>
        <strain evidence="3 4">DAOM BR117</strain>
    </source>
</reference>
<dbReference type="GeneID" id="27692280"/>
<dbReference type="eggNOG" id="ENOG502S9HF">
    <property type="taxonomic scope" value="Eukaryota"/>
</dbReference>
<feature type="compositionally biased region" description="Polar residues" evidence="1">
    <location>
        <begin position="36"/>
        <end position="46"/>
    </location>
</feature>
<evidence type="ECO:0000313" key="4">
    <source>
        <dbReference type="Proteomes" id="UP000053201"/>
    </source>
</evidence>
<dbReference type="PANTHER" id="PTHR36485">
    <property type="entry name" value="OS01G0939000 PROTEIN"/>
    <property type="match status" value="1"/>
</dbReference>
<evidence type="ECO:0000256" key="1">
    <source>
        <dbReference type="SAM" id="MobiDB-lite"/>
    </source>
</evidence>
<dbReference type="VEuPathDB" id="FungiDB:SPPG_09155"/>
<keyword evidence="2" id="KW-0812">Transmembrane</keyword>
<organism evidence="3 4">
    <name type="scientific">Spizellomyces punctatus (strain DAOM BR117)</name>
    <dbReference type="NCBI Taxonomy" id="645134"/>
    <lineage>
        <taxon>Eukaryota</taxon>
        <taxon>Fungi</taxon>
        <taxon>Fungi incertae sedis</taxon>
        <taxon>Chytridiomycota</taxon>
        <taxon>Chytridiomycota incertae sedis</taxon>
        <taxon>Chytridiomycetes</taxon>
        <taxon>Spizellomycetales</taxon>
        <taxon>Spizellomycetaceae</taxon>
        <taxon>Spizellomyces</taxon>
    </lineage>
</organism>
<keyword evidence="2" id="KW-0472">Membrane</keyword>
<feature type="compositionally biased region" description="Low complexity" evidence="1">
    <location>
        <begin position="56"/>
        <end position="65"/>
    </location>
</feature>
<dbReference type="Pfam" id="PF15159">
    <property type="entry name" value="PIG-Y"/>
    <property type="match status" value="1"/>
</dbReference>
<dbReference type="OrthoDB" id="2157498at2759"/>
<feature type="transmembrane region" description="Helical" evidence="2">
    <location>
        <begin position="74"/>
        <end position="98"/>
    </location>
</feature>
<sequence length="150" mass="16718">MSSAPQSPHSPTGKHHGVHSRVASSPPIPSLKLRNIPSSQTSHRQQPTLRSPPSPRSKLSLSFPSSPLTDRTPLYGWMLLIATGIYFVVGMYMLVPLGRPRKESITISTKTSSRVAPDTYYTFLIPLLGPVTVFFIFFNWLGLKFFRHNA</sequence>
<keyword evidence="2" id="KW-1133">Transmembrane helix</keyword>
<evidence type="ECO:0000313" key="3">
    <source>
        <dbReference type="EMBL" id="KND00791.1"/>
    </source>
</evidence>
<dbReference type="AlphaFoldDB" id="A0A0L0HH49"/>
<feature type="transmembrane region" description="Helical" evidence="2">
    <location>
        <begin position="119"/>
        <end position="141"/>
    </location>
</feature>
<feature type="region of interest" description="Disordered" evidence="1">
    <location>
        <begin position="1"/>
        <end position="65"/>
    </location>
</feature>
<accession>A0A0L0HH49</accession>
<dbReference type="InParanoid" id="A0A0L0HH49"/>
<proteinExistence type="predicted"/>
<keyword evidence="4" id="KW-1185">Reference proteome</keyword>